<feature type="modified residue" description="N6-(pyridoxal phosphate)lysine" evidence="5 6">
    <location>
        <position position="41"/>
    </location>
</feature>
<keyword evidence="4 5" id="KW-0413">Isomerase</keyword>
<evidence type="ECO:0000256" key="4">
    <source>
        <dbReference type="ARBA" id="ARBA00023235"/>
    </source>
</evidence>
<dbReference type="FunFam" id="3.20.20.10:FF:000002">
    <property type="entry name" value="Alanine racemase"/>
    <property type="match status" value="1"/>
</dbReference>
<dbReference type="EC" id="5.1.1.1" evidence="5"/>
<reference evidence="9 10" key="1">
    <citation type="submission" date="2014-06" db="EMBL/GenBank/DDBJ databases">
        <title>Draft genome sequence of Bacillus gaemokensis JCM 15801 (MCCC 1A00707).</title>
        <authorList>
            <person name="Lai Q."/>
            <person name="Liu Y."/>
            <person name="Shao Z."/>
        </authorList>
    </citation>
    <scope>NUCLEOTIDE SEQUENCE [LARGE SCALE GENOMIC DNA]</scope>
    <source>
        <strain evidence="9 10">JCM 15801</strain>
    </source>
</reference>
<dbReference type="PROSITE" id="PS00395">
    <property type="entry name" value="ALANINE_RACEMASE"/>
    <property type="match status" value="1"/>
</dbReference>
<comment type="function">
    <text evidence="5">Catalyzes the interconversion of L-alanine and D-alanine. May also act on other amino acids.</text>
</comment>
<comment type="similarity">
    <text evidence="5">Belongs to the alanine racemase family.</text>
</comment>
<feature type="active site" description="Proton acceptor; specific for L-alanine" evidence="5">
    <location>
        <position position="270"/>
    </location>
</feature>
<dbReference type="Gene3D" id="2.40.37.10">
    <property type="entry name" value="Lyase, Ornithine Decarboxylase, Chain A, domain 1"/>
    <property type="match status" value="1"/>
</dbReference>
<dbReference type="Gene3D" id="3.20.20.10">
    <property type="entry name" value="Alanine racemase"/>
    <property type="match status" value="1"/>
</dbReference>
<dbReference type="SMART" id="SM01005">
    <property type="entry name" value="Ala_racemase_C"/>
    <property type="match status" value="1"/>
</dbReference>
<evidence type="ECO:0000256" key="2">
    <source>
        <dbReference type="ARBA" id="ARBA00001933"/>
    </source>
</evidence>
<dbReference type="InterPro" id="IPR001608">
    <property type="entry name" value="Ala_racemase_N"/>
</dbReference>
<dbReference type="InterPro" id="IPR029066">
    <property type="entry name" value="PLP-binding_barrel"/>
</dbReference>
<keyword evidence="10" id="KW-1185">Reference proteome</keyword>
<accession>A0A073K540</accession>
<feature type="active site" description="Proton acceptor; specific for D-alanine" evidence="5">
    <location>
        <position position="41"/>
    </location>
</feature>
<dbReference type="PRINTS" id="PR00992">
    <property type="entry name" value="ALARACEMASE"/>
</dbReference>
<comment type="caution">
    <text evidence="9">The sequence shown here is derived from an EMBL/GenBank/DDBJ whole genome shotgun (WGS) entry which is preliminary data.</text>
</comment>
<dbReference type="InterPro" id="IPR011079">
    <property type="entry name" value="Ala_racemase_C"/>
</dbReference>
<feature type="binding site" evidence="5 7">
    <location>
        <position position="138"/>
    </location>
    <ligand>
        <name>substrate</name>
    </ligand>
</feature>
<comment type="pathway">
    <text evidence="5">Amino-acid biosynthesis; D-alanine biosynthesis; D-alanine from L-alanine: step 1/1.</text>
</comment>
<dbReference type="FunFam" id="2.40.37.10:FF:000006">
    <property type="entry name" value="Alanine racemase"/>
    <property type="match status" value="1"/>
</dbReference>
<dbReference type="Proteomes" id="UP000027778">
    <property type="component" value="Unassembled WGS sequence"/>
</dbReference>
<dbReference type="SUPFAM" id="SSF50621">
    <property type="entry name" value="Alanine racemase C-terminal domain-like"/>
    <property type="match status" value="1"/>
</dbReference>
<name>A0A073K540_9BACI</name>
<dbReference type="InterPro" id="IPR009006">
    <property type="entry name" value="Ala_racemase/Decarboxylase_C"/>
</dbReference>
<evidence type="ECO:0000259" key="8">
    <source>
        <dbReference type="SMART" id="SM01005"/>
    </source>
</evidence>
<dbReference type="InterPro" id="IPR020622">
    <property type="entry name" value="Ala_racemase_pyridoxalP-BS"/>
</dbReference>
<dbReference type="UniPathway" id="UPA00042">
    <property type="reaction ID" value="UER00497"/>
</dbReference>
<sequence length="389" mass="43917">MGDSSFYRDTWVEVDLDAIYNNVTHIKEIIPEDVEIFAVVKGNAYGHDYVPVAITALEAGATRLAVAFLDEALVLRRAGITAPILVLGPSPPRVVNVAAENDVALTVFQKEWVEEAIKIWDSRVQMKFHINFDSGMGRIGIRERKELKEFLRSLEDAPFLEMEGVYTHFSTADEVETSYFDKQYNTFLEQISWLKEFGVNPKFIHTANSAATMRFHGITFNAVRLGIAMYGLSPSVEIRPFLPIKLEPALSLHTTVAHIKQVIKGDGISYNVTYRTKTEEWIATVPIGYADGWLRRLQGFKVLVAGKRVPIVGRITMDQFMLHLPCEVPLGTKVTLIGRQGDEYISATEVAEYSNTINYEIITTISFRVPRIFIRHGKVVEVINYLNDI</sequence>
<evidence type="ECO:0000313" key="9">
    <source>
        <dbReference type="EMBL" id="KEK22404.1"/>
    </source>
</evidence>
<dbReference type="GO" id="GO:0030632">
    <property type="term" value="P:D-alanine biosynthetic process"/>
    <property type="evidence" value="ECO:0007669"/>
    <property type="project" value="UniProtKB-UniRule"/>
</dbReference>
<dbReference type="GO" id="GO:0008784">
    <property type="term" value="F:alanine racemase activity"/>
    <property type="evidence" value="ECO:0007669"/>
    <property type="project" value="UniProtKB-UniRule"/>
</dbReference>
<gene>
    <name evidence="9" type="ORF">BAGA_19675</name>
</gene>
<comment type="cofactor">
    <cofactor evidence="2 5 6">
        <name>pyridoxal 5'-phosphate</name>
        <dbReference type="ChEBI" id="CHEBI:597326"/>
    </cofactor>
</comment>
<evidence type="ECO:0000256" key="7">
    <source>
        <dbReference type="PIRSR" id="PIRSR600821-52"/>
    </source>
</evidence>
<evidence type="ECO:0000256" key="5">
    <source>
        <dbReference type="HAMAP-Rule" id="MF_01201"/>
    </source>
</evidence>
<comment type="catalytic activity">
    <reaction evidence="1 5">
        <text>L-alanine = D-alanine</text>
        <dbReference type="Rhea" id="RHEA:20249"/>
        <dbReference type="ChEBI" id="CHEBI:57416"/>
        <dbReference type="ChEBI" id="CHEBI:57972"/>
        <dbReference type="EC" id="5.1.1.1"/>
    </reaction>
</comment>
<dbReference type="Pfam" id="PF01168">
    <property type="entry name" value="Ala_racemase_N"/>
    <property type="match status" value="1"/>
</dbReference>
<dbReference type="PANTHER" id="PTHR30511">
    <property type="entry name" value="ALANINE RACEMASE"/>
    <property type="match status" value="1"/>
</dbReference>
<dbReference type="RefSeq" id="WP_033677594.1">
    <property type="nucleotide sequence ID" value="NZ_JOTM01000032.1"/>
</dbReference>
<keyword evidence="3 5" id="KW-0663">Pyridoxal phosphate</keyword>
<proteinExistence type="inferred from homology"/>
<dbReference type="GO" id="GO:0009252">
    <property type="term" value="P:peptidoglycan biosynthetic process"/>
    <property type="evidence" value="ECO:0007669"/>
    <property type="project" value="TreeGrafter"/>
</dbReference>
<evidence type="ECO:0000256" key="1">
    <source>
        <dbReference type="ARBA" id="ARBA00000316"/>
    </source>
</evidence>
<feature type="binding site" evidence="5 7">
    <location>
        <position position="317"/>
    </location>
    <ligand>
        <name>substrate</name>
    </ligand>
</feature>
<evidence type="ECO:0000256" key="3">
    <source>
        <dbReference type="ARBA" id="ARBA00022898"/>
    </source>
</evidence>
<dbReference type="OrthoDB" id="9813814at2"/>
<dbReference type="NCBIfam" id="TIGR00492">
    <property type="entry name" value="alr"/>
    <property type="match status" value="1"/>
</dbReference>
<dbReference type="EMBL" id="JOTM01000032">
    <property type="protein sequence ID" value="KEK22404.1"/>
    <property type="molecule type" value="Genomic_DNA"/>
</dbReference>
<dbReference type="PANTHER" id="PTHR30511:SF0">
    <property type="entry name" value="ALANINE RACEMASE, CATABOLIC-RELATED"/>
    <property type="match status" value="1"/>
</dbReference>
<organism evidence="9 10">
    <name type="scientific">Bacillus gaemokensis</name>
    <dbReference type="NCBI Taxonomy" id="574375"/>
    <lineage>
        <taxon>Bacteria</taxon>
        <taxon>Bacillati</taxon>
        <taxon>Bacillota</taxon>
        <taxon>Bacilli</taxon>
        <taxon>Bacillales</taxon>
        <taxon>Bacillaceae</taxon>
        <taxon>Bacillus</taxon>
        <taxon>Bacillus cereus group</taxon>
    </lineage>
</organism>
<protein>
    <recommendedName>
        <fullName evidence="5">Alanine racemase</fullName>
        <ecNumber evidence="5">5.1.1.1</ecNumber>
    </recommendedName>
</protein>
<dbReference type="InterPro" id="IPR000821">
    <property type="entry name" value="Ala_racemase"/>
</dbReference>
<dbReference type="eggNOG" id="COG0787">
    <property type="taxonomic scope" value="Bacteria"/>
</dbReference>
<dbReference type="STRING" id="574375.AZF08_24705"/>
<dbReference type="SUPFAM" id="SSF51419">
    <property type="entry name" value="PLP-binding barrel"/>
    <property type="match status" value="1"/>
</dbReference>
<evidence type="ECO:0000256" key="6">
    <source>
        <dbReference type="PIRSR" id="PIRSR600821-50"/>
    </source>
</evidence>
<evidence type="ECO:0000313" key="10">
    <source>
        <dbReference type="Proteomes" id="UP000027778"/>
    </source>
</evidence>
<dbReference type="HAMAP" id="MF_01201">
    <property type="entry name" value="Ala_racemase"/>
    <property type="match status" value="1"/>
</dbReference>
<dbReference type="CDD" id="cd00430">
    <property type="entry name" value="PLPDE_III_AR"/>
    <property type="match status" value="1"/>
</dbReference>
<dbReference type="GO" id="GO:0030170">
    <property type="term" value="F:pyridoxal phosphate binding"/>
    <property type="evidence" value="ECO:0007669"/>
    <property type="project" value="UniProtKB-UniRule"/>
</dbReference>
<dbReference type="GO" id="GO:0005829">
    <property type="term" value="C:cytosol"/>
    <property type="evidence" value="ECO:0007669"/>
    <property type="project" value="TreeGrafter"/>
</dbReference>
<dbReference type="Pfam" id="PF00842">
    <property type="entry name" value="Ala_racemase_C"/>
    <property type="match status" value="1"/>
</dbReference>
<dbReference type="AlphaFoldDB" id="A0A073K540"/>
<feature type="domain" description="Alanine racemase C-terminal" evidence="8">
    <location>
        <begin position="249"/>
        <end position="374"/>
    </location>
</feature>